<dbReference type="PANTHER" id="PTHR22642">
    <property type="entry name" value="IMIDAZOLONEPROPIONASE"/>
    <property type="match status" value="1"/>
</dbReference>
<dbReference type="InterPro" id="IPR011059">
    <property type="entry name" value="Metal-dep_hydrolase_composite"/>
</dbReference>
<dbReference type="AlphaFoldDB" id="A0A0A0JC10"/>
<evidence type="ECO:0000313" key="3">
    <source>
        <dbReference type="Proteomes" id="UP000030002"/>
    </source>
</evidence>
<feature type="domain" description="Amidohydrolase 3" evidence="1">
    <location>
        <begin position="47"/>
        <end position="499"/>
    </location>
</feature>
<dbReference type="RefSeq" id="WP_035910991.1">
    <property type="nucleotide sequence ID" value="NZ_AVPJ01000001.1"/>
</dbReference>
<dbReference type="EMBL" id="AVPJ01000001">
    <property type="protein sequence ID" value="KGN34718.1"/>
    <property type="molecule type" value="Genomic_DNA"/>
</dbReference>
<dbReference type="eggNOG" id="COG1574">
    <property type="taxonomic scope" value="Bacteria"/>
</dbReference>
<dbReference type="GO" id="GO:0016810">
    <property type="term" value="F:hydrolase activity, acting on carbon-nitrogen (but not peptide) bonds"/>
    <property type="evidence" value="ECO:0007669"/>
    <property type="project" value="InterPro"/>
</dbReference>
<organism evidence="2 3">
    <name type="scientific">Knoellia sinensis KCTC 19936</name>
    <dbReference type="NCBI Taxonomy" id="1385520"/>
    <lineage>
        <taxon>Bacteria</taxon>
        <taxon>Bacillati</taxon>
        <taxon>Actinomycetota</taxon>
        <taxon>Actinomycetes</taxon>
        <taxon>Micrococcales</taxon>
        <taxon>Intrasporangiaceae</taxon>
        <taxon>Knoellia</taxon>
    </lineage>
</organism>
<keyword evidence="2" id="KW-0378">Hydrolase</keyword>
<gene>
    <name evidence="2" type="ORF">N802_01180</name>
</gene>
<dbReference type="Gene3D" id="3.10.310.70">
    <property type="match status" value="1"/>
</dbReference>
<dbReference type="OrthoDB" id="3238066at2"/>
<reference evidence="2 3" key="1">
    <citation type="submission" date="2013-08" db="EMBL/GenBank/DDBJ databases">
        <title>The genome sequence of Knoellia sinensis.</title>
        <authorList>
            <person name="Zhu W."/>
            <person name="Wang G."/>
        </authorList>
    </citation>
    <scope>NUCLEOTIDE SEQUENCE [LARGE SCALE GENOMIC DNA]</scope>
    <source>
        <strain evidence="2 3">KCTC 19936</strain>
    </source>
</reference>
<protein>
    <submittedName>
        <fullName evidence="2">Hydrolase</fullName>
    </submittedName>
</protein>
<dbReference type="Pfam" id="PF07969">
    <property type="entry name" value="Amidohydro_3"/>
    <property type="match status" value="1"/>
</dbReference>
<evidence type="ECO:0000259" key="1">
    <source>
        <dbReference type="Pfam" id="PF07969"/>
    </source>
</evidence>
<dbReference type="STRING" id="1385520.N802_01180"/>
<dbReference type="InterPro" id="IPR032466">
    <property type="entry name" value="Metal_Hydrolase"/>
</dbReference>
<name>A0A0A0JC10_9MICO</name>
<dbReference type="InterPro" id="IPR013108">
    <property type="entry name" value="Amidohydro_3"/>
</dbReference>
<accession>A0A0A0JC10</accession>
<proteinExistence type="predicted"/>
<sequence length="504" mass="53810">MSSLVIRQARVVPIRNSPIPDGPVDVRIVGDRVADIAPTLPLDGSDEVLEAHGRWVMPGLWDQHVHLGQWAATATRLDLSHAGSPDEVTRLVAAEVGARRDGAPDTVLQGFGHRSAAWDRQPTVAELDAVSGDMPVVLISGDAHHGWLNSAALRLLDVPPRDTVVEENDWFPVFARLDELTTTVEGKRTAYAKVLDAAVRRGVVGIREMEWADNATEWVERSDSGLAVVRVRTATYAAGLADAIAAGRRSGQVLDEAGLITMGPLKIISDGSLNTRTAYCHEPYVGDDVLEFPRGRANNSPEELEELLRLATGNGLDVAVHAIGDAAVGIALDAFSHSGARGSIEHAQLMTMSDVDRMGRLGVVASVQPAHLLDDRDVTHQCWPDREDRCFPLRSMIDAGVVLAMGSDAPVAPLDPWEAMAAAVHRTGDEREEWNAREHLTVAQALAASVDGAGTVGQGSVADLVLLDESPFAGGEAGAEAAEHLRSMHVGMTVVAGRMAHYEA</sequence>
<dbReference type="PANTHER" id="PTHR22642:SF2">
    <property type="entry name" value="PROTEIN LONG AFTER FAR-RED 3"/>
    <property type="match status" value="1"/>
</dbReference>
<dbReference type="Gene3D" id="3.20.20.140">
    <property type="entry name" value="Metal-dependent hydrolases"/>
    <property type="match status" value="1"/>
</dbReference>
<dbReference type="Gene3D" id="2.30.40.10">
    <property type="entry name" value="Urease, subunit C, domain 1"/>
    <property type="match status" value="1"/>
</dbReference>
<comment type="caution">
    <text evidence="2">The sequence shown here is derived from an EMBL/GenBank/DDBJ whole genome shotgun (WGS) entry which is preliminary data.</text>
</comment>
<dbReference type="SUPFAM" id="SSF51556">
    <property type="entry name" value="Metallo-dependent hydrolases"/>
    <property type="match status" value="1"/>
</dbReference>
<dbReference type="Proteomes" id="UP000030002">
    <property type="component" value="Unassembled WGS sequence"/>
</dbReference>
<dbReference type="SUPFAM" id="SSF51338">
    <property type="entry name" value="Composite domain of metallo-dependent hydrolases"/>
    <property type="match status" value="1"/>
</dbReference>
<keyword evidence="3" id="KW-1185">Reference proteome</keyword>
<evidence type="ECO:0000313" key="2">
    <source>
        <dbReference type="EMBL" id="KGN34718.1"/>
    </source>
</evidence>